<evidence type="ECO:0000256" key="1">
    <source>
        <dbReference type="SAM" id="SignalP"/>
    </source>
</evidence>
<evidence type="ECO:0000313" key="4">
    <source>
        <dbReference type="Proteomes" id="UP001325680"/>
    </source>
</evidence>
<dbReference type="InterPro" id="IPR005135">
    <property type="entry name" value="Endo/exonuclease/phosphatase"/>
</dbReference>
<sequence>MLNKKNRIRQVLVLTALLLCLIVNAQTFKVASYNLRFDNKNDIGNLWEDRLPFVANLIRYHDFDVLGTQEALPHQLEDVVKALPQYARYGKGRDDGSDKGEHSAIFYKKDKFRLLQSGDFWLSETPDQPGLGWDATCCNRICSWVYLQDKKSKKKFYFFNVHFDHEGKVARLESSKLILQKIKTIAKGAPVILTGDFNADRTTEPYQIIASSAIVRDAHKEVKYPYENNSSFNGFKKDFKSTGIIDHVFISQQWKANKWGVLTDTYFGKFPSDHFPVEVVLTLK</sequence>
<gene>
    <name evidence="3" type="ORF">U0035_08960</name>
</gene>
<feature type="signal peptide" evidence="1">
    <location>
        <begin position="1"/>
        <end position="25"/>
    </location>
</feature>
<reference evidence="3 4" key="1">
    <citation type="submission" date="2023-12" db="EMBL/GenBank/DDBJ databases">
        <title>Genome sequencing and assembly of bacterial species from a model synthetic community.</title>
        <authorList>
            <person name="Hogle S.L."/>
        </authorList>
    </citation>
    <scope>NUCLEOTIDE SEQUENCE [LARGE SCALE GENOMIC DNA]</scope>
    <source>
        <strain evidence="3 4">HAMBI_3031</strain>
    </source>
</reference>
<dbReference type="Pfam" id="PF03372">
    <property type="entry name" value="Exo_endo_phos"/>
    <property type="match status" value="1"/>
</dbReference>
<proteinExistence type="predicted"/>
<feature type="chain" id="PRO_5045702439" evidence="1">
    <location>
        <begin position="26"/>
        <end position="284"/>
    </location>
</feature>
<evidence type="ECO:0000313" key="3">
    <source>
        <dbReference type="EMBL" id="WQD40272.1"/>
    </source>
</evidence>
<name>A0ABZ0WCA1_9BACT</name>
<dbReference type="PANTHER" id="PTHR12121">
    <property type="entry name" value="CARBON CATABOLITE REPRESSOR PROTEIN 4"/>
    <property type="match status" value="1"/>
</dbReference>
<keyword evidence="3" id="KW-0255">Endonuclease</keyword>
<dbReference type="Proteomes" id="UP001325680">
    <property type="component" value="Chromosome"/>
</dbReference>
<dbReference type="CDD" id="cd09083">
    <property type="entry name" value="EEP-1"/>
    <property type="match status" value="1"/>
</dbReference>
<evidence type="ECO:0000259" key="2">
    <source>
        <dbReference type="Pfam" id="PF03372"/>
    </source>
</evidence>
<keyword evidence="3" id="KW-0540">Nuclease</keyword>
<dbReference type="PANTHER" id="PTHR12121:SF36">
    <property type="entry name" value="ENDONUCLEASE_EXONUCLEASE_PHOSPHATASE DOMAIN-CONTAINING PROTEIN"/>
    <property type="match status" value="1"/>
</dbReference>
<feature type="domain" description="Endonuclease/exonuclease/phosphatase" evidence="2">
    <location>
        <begin position="31"/>
        <end position="274"/>
    </location>
</feature>
<organism evidence="3 4">
    <name type="scientific">Niabella yanshanensis</name>
    <dbReference type="NCBI Taxonomy" id="577386"/>
    <lineage>
        <taxon>Bacteria</taxon>
        <taxon>Pseudomonadati</taxon>
        <taxon>Bacteroidota</taxon>
        <taxon>Chitinophagia</taxon>
        <taxon>Chitinophagales</taxon>
        <taxon>Chitinophagaceae</taxon>
        <taxon>Niabella</taxon>
    </lineage>
</organism>
<dbReference type="GO" id="GO:0004519">
    <property type="term" value="F:endonuclease activity"/>
    <property type="evidence" value="ECO:0007669"/>
    <property type="project" value="UniProtKB-KW"/>
</dbReference>
<dbReference type="InterPro" id="IPR050410">
    <property type="entry name" value="CCR4/nocturin_mRNA_transcr"/>
</dbReference>
<dbReference type="Gene3D" id="3.60.10.10">
    <property type="entry name" value="Endonuclease/exonuclease/phosphatase"/>
    <property type="match status" value="1"/>
</dbReference>
<dbReference type="EMBL" id="CP139960">
    <property type="protein sequence ID" value="WQD40272.1"/>
    <property type="molecule type" value="Genomic_DNA"/>
</dbReference>
<dbReference type="RefSeq" id="WP_114789652.1">
    <property type="nucleotide sequence ID" value="NZ_CP139960.1"/>
</dbReference>
<protein>
    <submittedName>
        <fullName evidence="3">Endonuclease/exonuclease/phosphatase family protein</fullName>
    </submittedName>
</protein>
<keyword evidence="4" id="KW-1185">Reference proteome</keyword>
<dbReference type="InterPro" id="IPR036691">
    <property type="entry name" value="Endo/exonu/phosph_ase_sf"/>
</dbReference>
<keyword evidence="1" id="KW-0732">Signal</keyword>
<dbReference type="SUPFAM" id="SSF56219">
    <property type="entry name" value="DNase I-like"/>
    <property type="match status" value="1"/>
</dbReference>
<keyword evidence="3" id="KW-0378">Hydrolase</keyword>
<accession>A0ABZ0WCA1</accession>